<evidence type="ECO:0000313" key="2">
    <source>
        <dbReference type="Proteomes" id="UP000233551"/>
    </source>
</evidence>
<comment type="caution">
    <text evidence="1">The sequence shown here is derived from an EMBL/GenBank/DDBJ whole genome shotgun (WGS) entry which is preliminary data.</text>
</comment>
<proteinExistence type="predicted"/>
<name>A0A2I0KWK7_PUNGR</name>
<keyword evidence="2" id="KW-1185">Reference proteome</keyword>
<sequence>MTKISKRRPLTPQALGSASTPTIRLLCHLRPDATPSVPTPVPTSPLPTSRLLLSPPESLRSFPACEPLSSVSPEVRPLLCPLSFGGRWVLLVLLSAPSAVLRLLPDTC</sequence>
<dbReference type="EMBL" id="PGOL01000307">
    <property type="protein sequence ID" value="PKI72838.1"/>
    <property type="molecule type" value="Genomic_DNA"/>
</dbReference>
<organism evidence="1 2">
    <name type="scientific">Punica granatum</name>
    <name type="common">Pomegranate</name>
    <dbReference type="NCBI Taxonomy" id="22663"/>
    <lineage>
        <taxon>Eukaryota</taxon>
        <taxon>Viridiplantae</taxon>
        <taxon>Streptophyta</taxon>
        <taxon>Embryophyta</taxon>
        <taxon>Tracheophyta</taxon>
        <taxon>Spermatophyta</taxon>
        <taxon>Magnoliopsida</taxon>
        <taxon>eudicotyledons</taxon>
        <taxon>Gunneridae</taxon>
        <taxon>Pentapetalae</taxon>
        <taxon>rosids</taxon>
        <taxon>malvids</taxon>
        <taxon>Myrtales</taxon>
        <taxon>Lythraceae</taxon>
        <taxon>Punica</taxon>
    </lineage>
</organism>
<dbReference type="AlphaFoldDB" id="A0A2I0KWK7"/>
<accession>A0A2I0KWK7</accession>
<gene>
    <name evidence="1" type="ORF">CRG98_006763</name>
</gene>
<protein>
    <submittedName>
        <fullName evidence="1">Uncharacterized protein</fullName>
    </submittedName>
</protein>
<reference evidence="1 2" key="1">
    <citation type="submission" date="2017-11" db="EMBL/GenBank/DDBJ databases">
        <title>De-novo sequencing of pomegranate (Punica granatum L.) genome.</title>
        <authorList>
            <person name="Akparov Z."/>
            <person name="Amiraslanov A."/>
            <person name="Hajiyeva S."/>
            <person name="Abbasov M."/>
            <person name="Kaur K."/>
            <person name="Hamwieh A."/>
            <person name="Solovyev V."/>
            <person name="Salamov A."/>
            <person name="Braich B."/>
            <person name="Kosarev P."/>
            <person name="Mahmoud A."/>
            <person name="Hajiyev E."/>
            <person name="Babayeva S."/>
            <person name="Izzatullayeva V."/>
            <person name="Mammadov A."/>
            <person name="Mammadov A."/>
            <person name="Sharifova S."/>
            <person name="Ojaghi J."/>
            <person name="Eynullazada K."/>
            <person name="Bayramov B."/>
            <person name="Abdulazimova A."/>
            <person name="Shahmuradov I."/>
        </authorList>
    </citation>
    <scope>NUCLEOTIDE SEQUENCE [LARGE SCALE GENOMIC DNA]</scope>
    <source>
        <strain evidence="2">cv. AG2017</strain>
        <tissue evidence="1">Leaf</tissue>
    </source>
</reference>
<evidence type="ECO:0000313" key="1">
    <source>
        <dbReference type="EMBL" id="PKI72838.1"/>
    </source>
</evidence>
<dbReference type="Proteomes" id="UP000233551">
    <property type="component" value="Unassembled WGS sequence"/>
</dbReference>